<dbReference type="InterPro" id="IPR029063">
    <property type="entry name" value="SAM-dependent_MTases_sf"/>
</dbReference>
<dbReference type="GO" id="GO:0032259">
    <property type="term" value="P:methylation"/>
    <property type="evidence" value="ECO:0007669"/>
    <property type="project" value="UniProtKB-KW"/>
</dbReference>
<dbReference type="SUPFAM" id="SSF53335">
    <property type="entry name" value="S-adenosyl-L-methionine-dependent methyltransferases"/>
    <property type="match status" value="1"/>
</dbReference>
<gene>
    <name evidence="2" type="ORF">ACRE_080130</name>
</gene>
<proteinExistence type="inferred from homology"/>
<organism evidence="2 3">
    <name type="scientific">Hapsidospora chrysogenum (strain ATCC 11550 / CBS 779.69 / DSM 880 / IAM 14645 / JCM 23072 / IMI 49137)</name>
    <name type="common">Acremonium chrysogenum</name>
    <dbReference type="NCBI Taxonomy" id="857340"/>
    <lineage>
        <taxon>Eukaryota</taxon>
        <taxon>Fungi</taxon>
        <taxon>Dikarya</taxon>
        <taxon>Ascomycota</taxon>
        <taxon>Pezizomycotina</taxon>
        <taxon>Sordariomycetes</taxon>
        <taxon>Hypocreomycetidae</taxon>
        <taxon>Hypocreales</taxon>
        <taxon>Bionectriaceae</taxon>
        <taxon>Hapsidospora</taxon>
    </lineage>
</organism>
<name>A0A086SVY9_HAPC1</name>
<keyword evidence="3" id="KW-1185">Reference proteome</keyword>
<comment type="caution">
    <text evidence="2">The sequence shown here is derived from an EMBL/GenBank/DDBJ whole genome shotgun (WGS) entry which is preliminary data.</text>
</comment>
<protein>
    <submittedName>
        <fullName evidence="2">Putative methyltransferase-like protein</fullName>
    </submittedName>
</protein>
<sequence>MTDTAALNQKYFNQIASDYDRRYEKSLGQVEKEIKNARDFIGMRQGGRALDYACGTGLLSRSMGEDASQCIGIDISDSMVEAYNAKAKLEGAFPDKREAHLGNLIDPSDPSPAAFSDPKFSNFDLAGVGAGFHHFDDPALAARRLAERLRPGGVLFIMDFMPREIDEGMRSHGVTHHGFSEGQMRSVFEGAGVGGEFRFKELAEPFVMHNANGDGKHKSLRMFFARGSKL</sequence>
<dbReference type="CDD" id="cd02440">
    <property type="entry name" value="AdoMet_MTases"/>
    <property type="match status" value="1"/>
</dbReference>
<accession>A0A086SVY9</accession>
<keyword evidence="2" id="KW-0489">Methyltransferase</keyword>
<dbReference type="GO" id="GO:0008168">
    <property type="term" value="F:methyltransferase activity"/>
    <property type="evidence" value="ECO:0007669"/>
    <property type="project" value="UniProtKB-KW"/>
</dbReference>
<dbReference type="Pfam" id="PF13489">
    <property type="entry name" value="Methyltransf_23"/>
    <property type="match status" value="1"/>
</dbReference>
<dbReference type="PANTHER" id="PTHR43591:SF108">
    <property type="entry name" value="S-ADENOSYL-L-METHIONINE-DEPENDENT METHYLTRANSFERASE"/>
    <property type="match status" value="1"/>
</dbReference>
<comment type="similarity">
    <text evidence="1">Belongs to the methyltransferase superfamily. LaeA methyltransferase family.</text>
</comment>
<evidence type="ECO:0000313" key="3">
    <source>
        <dbReference type="Proteomes" id="UP000029964"/>
    </source>
</evidence>
<dbReference type="Gene3D" id="3.40.50.150">
    <property type="entry name" value="Vaccinia Virus protein VP39"/>
    <property type="match status" value="1"/>
</dbReference>
<dbReference type="Proteomes" id="UP000029964">
    <property type="component" value="Unassembled WGS sequence"/>
</dbReference>
<reference evidence="3" key="1">
    <citation type="journal article" date="2014" name="Genome Announc.">
        <title>Genome sequence and annotation of Acremonium chrysogenum, producer of the beta-lactam antibiotic cephalosporin C.</title>
        <authorList>
            <person name="Terfehr D."/>
            <person name="Dahlmann T.A."/>
            <person name="Specht T."/>
            <person name="Zadra I."/>
            <person name="Kuernsteiner H."/>
            <person name="Kueck U."/>
        </authorList>
    </citation>
    <scope>NUCLEOTIDE SEQUENCE [LARGE SCALE GENOMIC DNA]</scope>
    <source>
        <strain evidence="3">ATCC 11550 / CBS 779.69 / DSM 880 / IAM 14645 / JCM 23072 / IMI 49137</strain>
    </source>
</reference>
<dbReference type="AlphaFoldDB" id="A0A086SVY9"/>
<dbReference type="PANTHER" id="PTHR43591">
    <property type="entry name" value="METHYLTRANSFERASE"/>
    <property type="match status" value="1"/>
</dbReference>
<dbReference type="EMBL" id="JPKY01000137">
    <property type="protein sequence ID" value="KFH41271.1"/>
    <property type="molecule type" value="Genomic_DNA"/>
</dbReference>
<evidence type="ECO:0000313" key="2">
    <source>
        <dbReference type="EMBL" id="KFH41271.1"/>
    </source>
</evidence>
<keyword evidence="2" id="KW-0808">Transferase</keyword>
<dbReference type="OrthoDB" id="3647at2759"/>
<dbReference type="STRING" id="857340.A0A086SVY9"/>
<evidence type="ECO:0000256" key="1">
    <source>
        <dbReference type="ARBA" id="ARBA00038158"/>
    </source>
</evidence>
<dbReference type="HOGENOM" id="CLU_037990_1_0_1"/>